<proteinExistence type="predicted"/>
<dbReference type="STRING" id="1797729.A3A60_03240"/>
<dbReference type="Proteomes" id="UP000179227">
    <property type="component" value="Unassembled WGS sequence"/>
</dbReference>
<evidence type="ECO:0000259" key="1">
    <source>
        <dbReference type="Pfam" id="PF00753"/>
    </source>
</evidence>
<dbReference type="PANTHER" id="PTHR30619">
    <property type="entry name" value="DNA INTERNALIZATION/COMPETENCE PROTEIN COMEC/REC2"/>
    <property type="match status" value="1"/>
</dbReference>
<dbReference type="CDD" id="cd07731">
    <property type="entry name" value="ComA-like_MBL-fold"/>
    <property type="match status" value="1"/>
</dbReference>
<dbReference type="AlphaFoldDB" id="A0A1F5HZH7"/>
<accession>A0A1F5HZH7</accession>
<evidence type="ECO:0000313" key="2">
    <source>
        <dbReference type="EMBL" id="OGE09501.1"/>
    </source>
</evidence>
<dbReference type="PANTHER" id="PTHR30619:SF1">
    <property type="entry name" value="RECOMBINATION PROTEIN 2"/>
    <property type="match status" value="1"/>
</dbReference>
<dbReference type="InterPro" id="IPR052159">
    <property type="entry name" value="Competence_DNA_uptake"/>
</dbReference>
<evidence type="ECO:0000313" key="3">
    <source>
        <dbReference type="Proteomes" id="UP000179227"/>
    </source>
</evidence>
<dbReference type="EMBL" id="MFBS01000019">
    <property type="protein sequence ID" value="OGE09501.1"/>
    <property type="molecule type" value="Genomic_DNA"/>
</dbReference>
<protein>
    <recommendedName>
        <fullName evidence="1">Metallo-beta-lactamase domain-containing protein</fullName>
    </recommendedName>
</protein>
<feature type="domain" description="Metallo-beta-lactamase" evidence="1">
    <location>
        <begin position="29"/>
        <end position="253"/>
    </location>
</feature>
<dbReference type="SUPFAM" id="SSF56281">
    <property type="entry name" value="Metallo-hydrolase/oxidoreductase"/>
    <property type="match status" value="1"/>
</dbReference>
<dbReference type="InterPro" id="IPR036866">
    <property type="entry name" value="RibonucZ/Hydroxyglut_hydro"/>
</dbReference>
<comment type="caution">
    <text evidence="2">The sequence shown here is derived from an EMBL/GenBank/DDBJ whole genome shotgun (WGS) entry which is preliminary data.</text>
</comment>
<organism evidence="2 3">
    <name type="scientific">Candidatus Curtissbacteria bacterium RIFCSPLOWO2_01_FULL_42_26</name>
    <dbReference type="NCBI Taxonomy" id="1797729"/>
    <lineage>
        <taxon>Bacteria</taxon>
        <taxon>Candidatus Curtissiibacteriota</taxon>
    </lineage>
</organism>
<name>A0A1F5HZH7_9BACT</name>
<reference evidence="2 3" key="1">
    <citation type="journal article" date="2016" name="Nat. Commun.">
        <title>Thousands of microbial genomes shed light on interconnected biogeochemical processes in an aquifer system.</title>
        <authorList>
            <person name="Anantharaman K."/>
            <person name="Brown C.T."/>
            <person name="Hug L.A."/>
            <person name="Sharon I."/>
            <person name="Castelle C.J."/>
            <person name="Probst A.J."/>
            <person name="Thomas B.C."/>
            <person name="Singh A."/>
            <person name="Wilkins M.J."/>
            <person name="Karaoz U."/>
            <person name="Brodie E.L."/>
            <person name="Williams K.H."/>
            <person name="Hubbard S.S."/>
            <person name="Banfield J.F."/>
        </authorList>
    </citation>
    <scope>NUCLEOTIDE SEQUENCE [LARGE SCALE GENOMIC DNA]</scope>
</reference>
<dbReference type="InterPro" id="IPR001279">
    <property type="entry name" value="Metallo-B-lactamas"/>
</dbReference>
<dbReference type="InterPro" id="IPR035681">
    <property type="entry name" value="ComA-like_MBL"/>
</dbReference>
<dbReference type="Pfam" id="PF00753">
    <property type="entry name" value="Lactamase_B"/>
    <property type="match status" value="1"/>
</dbReference>
<dbReference type="Gene3D" id="3.60.15.10">
    <property type="entry name" value="Ribonuclease Z/Hydroxyacylglutathione hydrolase-like"/>
    <property type="match status" value="1"/>
</dbReference>
<gene>
    <name evidence="2" type="ORF">A3A60_03240</name>
</gene>
<sequence>MLGILLAGLGAIVILQAQSLGKLRMIFCDVGQGDAILVITPGGREILVDGGPGSRVLGCLSNSVPFWDRTIDAVFLTHPQQDHMEGLVGVLANYKVKMIGTTGTRNQTALFNVWQKAAVDENTRMYTPKKGDKLILDSSQGSDVTIEILWPHFAESNSASRGKPSIALASEGKPSIEEWRANPPKDLNESSIVMRVTYGSICAYLTGDIPKEILQTVIDKPCQVLKVAHHGSKTGTNLEVLDAARPQLAIIQLGKNNRFGHPHKEVVDSLNSKGVKILRNDMLGTIEVETDGKSLSIKGQK</sequence>